<proteinExistence type="predicted"/>
<dbReference type="AlphaFoldDB" id="A0A7C9HBI3"/>
<protein>
    <submittedName>
        <fullName evidence="2">VanZ family protein</fullName>
    </submittedName>
</protein>
<dbReference type="EMBL" id="VENJ01000013">
    <property type="protein sequence ID" value="MTJ05090.1"/>
    <property type="molecule type" value="Genomic_DNA"/>
</dbReference>
<accession>A0A7C9HBI3</accession>
<evidence type="ECO:0000313" key="2">
    <source>
        <dbReference type="EMBL" id="MTJ05090.1"/>
    </source>
</evidence>
<dbReference type="Proteomes" id="UP000483078">
    <property type="component" value="Unassembled WGS sequence"/>
</dbReference>
<dbReference type="RefSeq" id="WP_273249891.1">
    <property type="nucleotide sequence ID" value="NZ_VENJ01000013.1"/>
</dbReference>
<name>A0A7C9HBI3_9RHOB</name>
<sequence>MPTRWRPALRAATWGLAACIAVAMLMPAQTIPQPGGSDKLHHMLAFGALSVPAAMLYPGRALGVVLCVIVFGGALELIQPLTGRFAEGADLIADGIGALAGVGIGLMLNRILAARTGP</sequence>
<evidence type="ECO:0000313" key="3">
    <source>
        <dbReference type="Proteomes" id="UP000483078"/>
    </source>
</evidence>
<reference evidence="2 3" key="1">
    <citation type="submission" date="2019-06" db="EMBL/GenBank/DDBJ databases">
        <title>Enrichment of Autotrophic Halophilic Microorganisms from Red Sea Brine Pool Using Microbial Electrosynthesis System.</title>
        <authorList>
            <person name="Alqahtani M.F."/>
            <person name="Bajracharya S."/>
            <person name="Katuri K.P."/>
            <person name="Ali M."/>
            <person name="Saikaly P.E."/>
        </authorList>
    </citation>
    <scope>NUCLEOTIDE SEQUENCE [LARGE SCALE GENOMIC DNA]</scope>
    <source>
        <strain evidence="2">MES6</strain>
    </source>
</reference>
<evidence type="ECO:0000256" key="1">
    <source>
        <dbReference type="SAM" id="Phobius"/>
    </source>
</evidence>
<organism evidence="2 3">
    <name type="scientific">Sediminimonas qiaohouensis</name>
    <dbReference type="NCBI Taxonomy" id="552061"/>
    <lineage>
        <taxon>Bacteria</taxon>
        <taxon>Pseudomonadati</taxon>
        <taxon>Pseudomonadota</taxon>
        <taxon>Alphaproteobacteria</taxon>
        <taxon>Rhodobacterales</taxon>
        <taxon>Roseobacteraceae</taxon>
        <taxon>Sediminimonas</taxon>
    </lineage>
</organism>
<keyword evidence="1" id="KW-0812">Transmembrane</keyword>
<feature type="transmembrane region" description="Helical" evidence="1">
    <location>
        <begin position="91"/>
        <end position="112"/>
    </location>
</feature>
<gene>
    <name evidence="2" type="ORF">FH759_10420</name>
</gene>
<comment type="caution">
    <text evidence="2">The sequence shown here is derived from an EMBL/GenBank/DDBJ whole genome shotgun (WGS) entry which is preliminary data.</text>
</comment>
<feature type="transmembrane region" description="Helical" evidence="1">
    <location>
        <begin position="62"/>
        <end position="79"/>
    </location>
</feature>
<keyword evidence="1" id="KW-0472">Membrane</keyword>
<keyword evidence="1" id="KW-1133">Transmembrane helix</keyword>